<dbReference type="EMBL" id="BGZK01000381">
    <property type="protein sequence ID" value="GBP40460.1"/>
    <property type="molecule type" value="Genomic_DNA"/>
</dbReference>
<evidence type="ECO:0000313" key="1">
    <source>
        <dbReference type="EMBL" id="GBP40460.1"/>
    </source>
</evidence>
<comment type="caution">
    <text evidence="1">The sequence shown here is derived from an EMBL/GenBank/DDBJ whole genome shotgun (WGS) entry which is preliminary data.</text>
</comment>
<gene>
    <name evidence="1" type="ORF">EVAR_25313_1</name>
</gene>
<accession>A0A4C1VPJ4</accession>
<reference evidence="1 2" key="1">
    <citation type="journal article" date="2019" name="Commun. Biol.">
        <title>The bagworm genome reveals a unique fibroin gene that provides high tensile strength.</title>
        <authorList>
            <person name="Kono N."/>
            <person name="Nakamura H."/>
            <person name="Ohtoshi R."/>
            <person name="Tomita M."/>
            <person name="Numata K."/>
            <person name="Arakawa K."/>
        </authorList>
    </citation>
    <scope>NUCLEOTIDE SEQUENCE [LARGE SCALE GENOMIC DNA]</scope>
</reference>
<protein>
    <submittedName>
        <fullName evidence="1">Uncharacterized protein</fullName>
    </submittedName>
</protein>
<dbReference type="Proteomes" id="UP000299102">
    <property type="component" value="Unassembled WGS sequence"/>
</dbReference>
<sequence>MVIAKDVFTANCKRLTWKGKSDGIREIRGINTSSSVPHPRAPIITRPIAAKFKVLQGPGRTAVSDALFIGMLPPPGRYRRKRYVPQFLNL</sequence>
<dbReference type="AlphaFoldDB" id="A0A4C1VPJ4"/>
<organism evidence="1 2">
    <name type="scientific">Eumeta variegata</name>
    <name type="common">Bagworm moth</name>
    <name type="synonym">Eumeta japonica</name>
    <dbReference type="NCBI Taxonomy" id="151549"/>
    <lineage>
        <taxon>Eukaryota</taxon>
        <taxon>Metazoa</taxon>
        <taxon>Ecdysozoa</taxon>
        <taxon>Arthropoda</taxon>
        <taxon>Hexapoda</taxon>
        <taxon>Insecta</taxon>
        <taxon>Pterygota</taxon>
        <taxon>Neoptera</taxon>
        <taxon>Endopterygota</taxon>
        <taxon>Lepidoptera</taxon>
        <taxon>Glossata</taxon>
        <taxon>Ditrysia</taxon>
        <taxon>Tineoidea</taxon>
        <taxon>Psychidae</taxon>
        <taxon>Oiketicinae</taxon>
        <taxon>Eumeta</taxon>
    </lineage>
</organism>
<proteinExistence type="predicted"/>
<evidence type="ECO:0000313" key="2">
    <source>
        <dbReference type="Proteomes" id="UP000299102"/>
    </source>
</evidence>
<name>A0A4C1VPJ4_EUMVA</name>
<keyword evidence="2" id="KW-1185">Reference proteome</keyword>